<comment type="catalytic activity">
    <reaction evidence="11">
        <text>beta-D-glucosyl-(1&lt;-&gt;1)-sphing-4-enine + H2O = sphing-4-enine + D-glucose</text>
        <dbReference type="Rhea" id="RHEA:59288"/>
        <dbReference type="ChEBI" id="CHEBI:4167"/>
        <dbReference type="ChEBI" id="CHEBI:15377"/>
        <dbReference type="ChEBI" id="CHEBI:57756"/>
        <dbReference type="ChEBI" id="CHEBI:83992"/>
    </reaction>
    <physiologicalReaction direction="left-to-right" evidence="11">
        <dbReference type="Rhea" id="RHEA:59289"/>
    </physiologicalReaction>
</comment>
<comment type="catalytic activity">
    <reaction evidence="8">
        <text>beta-D-galactosyl-(1&lt;-&gt;1')-N-octadecanoylsphing-4-enine + H2O = N-octadecanoylsphing-4-enine + D-galactose</text>
        <dbReference type="Rhea" id="RHEA:59292"/>
        <dbReference type="ChEBI" id="CHEBI:4139"/>
        <dbReference type="ChEBI" id="CHEBI:15377"/>
        <dbReference type="ChEBI" id="CHEBI:72961"/>
        <dbReference type="ChEBI" id="CHEBI:84720"/>
    </reaction>
    <physiologicalReaction direction="left-to-right" evidence="8">
        <dbReference type="Rhea" id="RHEA:59293"/>
    </physiologicalReaction>
</comment>
<feature type="chain" id="PRO_5016148192" description="Cytosolic beta-glucosidase" evidence="17">
    <location>
        <begin position="19"/>
        <end position="506"/>
    </location>
</feature>
<dbReference type="GO" id="GO:0008422">
    <property type="term" value="F:beta-glucosidase activity"/>
    <property type="evidence" value="ECO:0007669"/>
    <property type="project" value="UniProtKB-EC"/>
</dbReference>
<dbReference type="PANTHER" id="PTHR10353">
    <property type="entry name" value="GLYCOSYL HYDROLASE"/>
    <property type="match status" value="1"/>
</dbReference>
<dbReference type="InterPro" id="IPR033132">
    <property type="entry name" value="GH_1_N_CS"/>
</dbReference>
<evidence type="ECO:0000256" key="3">
    <source>
        <dbReference type="ARBA" id="ARBA00012744"/>
    </source>
</evidence>
<evidence type="ECO:0000256" key="2">
    <source>
        <dbReference type="ARBA" id="ARBA00012657"/>
    </source>
</evidence>
<dbReference type="SUPFAM" id="SSF51445">
    <property type="entry name" value="(Trans)glycosidases"/>
    <property type="match status" value="1"/>
</dbReference>
<evidence type="ECO:0000256" key="16">
    <source>
        <dbReference type="ARBA" id="ARBA00083229"/>
    </source>
</evidence>
<evidence type="ECO:0000256" key="11">
    <source>
        <dbReference type="ARBA" id="ARBA00052085"/>
    </source>
</evidence>
<evidence type="ECO:0000256" key="5">
    <source>
        <dbReference type="ARBA" id="ARBA00023295"/>
    </source>
</evidence>
<comment type="catalytic activity">
    <reaction evidence="9">
        <text>a beta-D-xylosyl-(1&lt;-&gt;1')-N-acylsphing-4-enine + cholesterol = cholesteryl 3-beta-D-xyloside + an N-acylsphing-4-enine</text>
        <dbReference type="Rhea" id="RHEA:70239"/>
        <dbReference type="ChEBI" id="CHEBI:16113"/>
        <dbReference type="ChEBI" id="CHEBI:52639"/>
        <dbReference type="ChEBI" id="CHEBI:189067"/>
        <dbReference type="ChEBI" id="CHEBI:189068"/>
    </reaction>
    <physiologicalReaction direction="left-to-right" evidence="9">
        <dbReference type="Rhea" id="RHEA:70240"/>
    </physiologicalReaction>
    <physiologicalReaction direction="right-to-left" evidence="9">
        <dbReference type="Rhea" id="RHEA:70241"/>
    </physiologicalReaction>
</comment>
<dbReference type="PROSITE" id="PS00653">
    <property type="entry name" value="GLYCOSYL_HYDROL_F1_2"/>
    <property type="match status" value="1"/>
</dbReference>
<name>A0A2W1BA28_HELAM</name>
<comment type="catalytic activity">
    <reaction evidence="7">
        <text>beta-D-galactosyl-(1&lt;-&gt;1)-sphing-4-enine + H2O = sphing-4-enine + D-galactose</text>
        <dbReference type="Rhea" id="RHEA:43908"/>
        <dbReference type="ChEBI" id="CHEBI:4139"/>
        <dbReference type="ChEBI" id="CHEBI:15377"/>
        <dbReference type="ChEBI" id="CHEBI:57756"/>
        <dbReference type="ChEBI" id="CHEBI:57934"/>
    </reaction>
    <physiologicalReaction direction="left-to-right" evidence="7">
        <dbReference type="Rhea" id="RHEA:43909"/>
    </physiologicalReaction>
</comment>
<proteinExistence type="inferred from homology"/>
<dbReference type="OrthoDB" id="65569at2759"/>
<comment type="catalytic activity">
    <reaction evidence="6">
        <text>a beta-D-galactosyl-(1&lt;-&gt;1')-N-acylsphing-4-enine + H2O = an N-acylsphing-4-enine + D-galactose</text>
        <dbReference type="Rhea" id="RHEA:14297"/>
        <dbReference type="ChEBI" id="CHEBI:4139"/>
        <dbReference type="ChEBI" id="CHEBI:15377"/>
        <dbReference type="ChEBI" id="CHEBI:18390"/>
        <dbReference type="ChEBI" id="CHEBI:52639"/>
        <dbReference type="EC" id="3.2.1.46"/>
    </reaction>
    <physiologicalReaction direction="left-to-right" evidence="6">
        <dbReference type="Rhea" id="RHEA:14298"/>
    </physiologicalReaction>
</comment>
<dbReference type="Pfam" id="PF00232">
    <property type="entry name" value="Glyco_hydro_1"/>
    <property type="match status" value="1"/>
</dbReference>
<dbReference type="EMBL" id="KZ150738">
    <property type="protein sequence ID" value="PZC70347.1"/>
    <property type="molecule type" value="Genomic_DNA"/>
</dbReference>
<evidence type="ECO:0000256" key="7">
    <source>
        <dbReference type="ARBA" id="ARBA00048813"/>
    </source>
</evidence>
<evidence type="ECO:0000256" key="6">
    <source>
        <dbReference type="ARBA" id="ARBA00033698"/>
    </source>
</evidence>
<keyword evidence="5" id="KW-0326">Glycosidase</keyword>
<dbReference type="EC" id="3.2.1.21" evidence="3"/>
<dbReference type="Gene3D" id="3.20.20.80">
    <property type="entry name" value="Glycosidases"/>
    <property type="match status" value="1"/>
</dbReference>
<sequence length="506" mass="57611">MKSILCVFYSCTIALTSAAVKHSRTFPKDFIFGTSTAAYQIEGAWNADDKSENIWDYLTHTNPGAIDDRSTGDVACDSFNNYKRDVEMMRELGIDSYRFSVAWSRILPNGLADRVSEAGIAYYNNVIDEVLKYNIQPMITLYHWDLPQKLQDMGGFLNPLIVDWFADYARVVFDNFGDRVKTFITFNEAAQVCYEGYGSVTKAPLLNLTGIGEYICAKNLVLAHAKAYHIYNNEFRAKQGGQCGYTIAAGASLPLTDSDEDRHAVELFIQFQWALYTDPIFSKDGGFPKELTELAAKKSAAQGYPRSRLPDFTEEEKAYVRGTSDFFGVNHYSGALTSGSLYTNQYAVPSSMDDIEVGQVALDDWLQGASPWLKKMPNSLYHALRQINERYPDYPIIVTENGWSTREGIEDDERVDYYRDALEDVLDALDEGIDVRGYYAWSLMDNFEWLAGYTERFGLYEVDFEDPARTRTPRKSAFIYKQIMKTRMIDHDYEPESYVMTIDPGH</sequence>
<keyword evidence="17" id="KW-0732">Signal</keyword>
<organism evidence="18 19">
    <name type="scientific">Helicoverpa armigera</name>
    <name type="common">Cotton bollworm</name>
    <name type="synonym">Heliothis armigera</name>
    <dbReference type="NCBI Taxonomy" id="29058"/>
    <lineage>
        <taxon>Eukaryota</taxon>
        <taxon>Metazoa</taxon>
        <taxon>Ecdysozoa</taxon>
        <taxon>Arthropoda</taxon>
        <taxon>Hexapoda</taxon>
        <taxon>Insecta</taxon>
        <taxon>Pterygota</taxon>
        <taxon>Neoptera</taxon>
        <taxon>Endopterygota</taxon>
        <taxon>Lepidoptera</taxon>
        <taxon>Glossata</taxon>
        <taxon>Ditrysia</taxon>
        <taxon>Noctuoidea</taxon>
        <taxon>Noctuidae</taxon>
        <taxon>Heliothinae</taxon>
        <taxon>Helicoverpa</taxon>
    </lineage>
</organism>
<comment type="catalytic activity">
    <reaction evidence="10">
        <text>beta-D-glucosyl-(1&lt;-&gt;1)-N-octadecanoylsphing-4-enine + H2O = N-octadecanoylsphing-4-enine + D-glucose</text>
        <dbReference type="Rhea" id="RHEA:59284"/>
        <dbReference type="ChEBI" id="CHEBI:4167"/>
        <dbReference type="ChEBI" id="CHEBI:15377"/>
        <dbReference type="ChEBI" id="CHEBI:72961"/>
        <dbReference type="ChEBI" id="CHEBI:84719"/>
    </reaction>
    <physiologicalReaction direction="left-to-right" evidence="10">
        <dbReference type="Rhea" id="RHEA:59285"/>
    </physiologicalReaction>
</comment>
<dbReference type="EC" id="3.2.1.46" evidence="2"/>
<comment type="catalytic activity">
    <reaction evidence="1">
        <text>Hydrolysis of terminal, non-reducing beta-D-glucosyl residues with release of beta-D-glucose.</text>
        <dbReference type="EC" id="3.2.1.21"/>
    </reaction>
</comment>
<evidence type="ECO:0000256" key="10">
    <source>
        <dbReference type="ARBA" id="ARBA00051666"/>
    </source>
</evidence>
<dbReference type="GO" id="GO:0004336">
    <property type="term" value="F:galactosylceramidase activity"/>
    <property type="evidence" value="ECO:0007669"/>
    <property type="project" value="UniProtKB-EC"/>
</dbReference>
<keyword evidence="19" id="KW-1185">Reference proteome</keyword>
<reference evidence="18 19" key="1">
    <citation type="journal article" date="2017" name="BMC Biol.">
        <title>Genomic innovations, transcriptional plasticity and gene loss underlying the evolution and divergence of two highly polyphagous and invasive Helicoverpa pest species.</title>
        <authorList>
            <person name="Pearce S.L."/>
            <person name="Clarke D.F."/>
            <person name="East P.D."/>
            <person name="Elfekih S."/>
            <person name="Gordon K.H."/>
            <person name="Jermiin L.S."/>
            <person name="McGaughran A."/>
            <person name="Oakeshott J.G."/>
            <person name="Papanikolaou A."/>
            <person name="Perera O.P."/>
            <person name="Rane R.V."/>
            <person name="Richards S."/>
            <person name="Tay W.T."/>
            <person name="Walsh T.K."/>
            <person name="Anderson A."/>
            <person name="Anderson C.J."/>
            <person name="Asgari S."/>
            <person name="Board P.G."/>
            <person name="Bretschneider A."/>
            <person name="Campbell P.M."/>
            <person name="Chertemps T."/>
            <person name="Christeller J.T."/>
            <person name="Coppin C.W."/>
            <person name="Downes S.J."/>
            <person name="Duan G."/>
            <person name="Farnsworth C.A."/>
            <person name="Good R.T."/>
            <person name="Han L.B."/>
            <person name="Han Y.C."/>
            <person name="Hatje K."/>
            <person name="Horne I."/>
            <person name="Huang Y.P."/>
            <person name="Hughes D.S."/>
            <person name="Jacquin-Joly E."/>
            <person name="James W."/>
            <person name="Jhangiani S."/>
            <person name="Kollmar M."/>
            <person name="Kuwar S.S."/>
            <person name="Li S."/>
            <person name="Liu N.Y."/>
            <person name="Maibeche M.T."/>
            <person name="Miller J.R."/>
            <person name="Montagne N."/>
            <person name="Perry T."/>
            <person name="Qu J."/>
            <person name="Song S.V."/>
            <person name="Sutton G.G."/>
            <person name="Vogel H."/>
            <person name="Walenz B.P."/>
            <person name="Xu W."/>
            <person name="Zhang H.J."/>
            <person name="Zou Z."/>
            <person name="Batterham P."/>
            <person name="Edwards O.R."/>
            <person name="Feyereisen R."/>
            <person name="Gibbs R.A."/>
            <person name="Heckel D.G."/>
            <person name="McGrath A."/>
            <person name="Robin C."/>
            <person name="Scherer S.E."/>
            <person name="Worley K.C."/>
            <person name="Wu Y.D."/>
        </authorList>
    </citation>
    <scope>NUCLEOTIDE SEQUENCE [LARGE SCALE GENOMIC DNA]</scope>
    <source>
        <strain evidence="18">Harm_GR_Male_#8</strain>
        <tissue evidence="18">Whole organism</tissue>
    </source>
</reference>
<evidence type="ECO:0000256" key="17">
    <source>
        <dbReference type="SAM" id="SignalP"/>
    </source>
</evidence>
<evidence type="ECO:0000256" key="9">
    <source>
        <dbReference type="ARBA" id="ARBA00051414"/>
    </source>
</evidence>
<keyword evidence="4" id="KW-0378">Hydrolase</keyword>
<comment type="similarity">
    <text evidence="12">Belongs to the glycosyl hydrolase 1 family. Klotho subfamily.</text>
</comment>
<evidence type="ECO:0000256" key="13">
    <source>
        <dbReference type="ARBA" id="ARBA00068094"/>
    </source>
</evidence>
<evidence type="ECO:0000256" key="1">
    <source>
        <dbReference type="ARBA" id="ARBA00000448"/>
    </source>
</evidence>
<dbReference type="PRINTS" id="PR00131">
    <property type="entry name" value="GLHYDRLASE1"/>
</dbReference>
<evidence type="ECO:0000256" key="14">
    <source>
        <dbReference type="ARBA" id="ARBA00079026"/>
    </source>
</evidence>
<dbReference type="AlphaFoldDB" id="A0A2W1BA28"/>
<dbReference type="GO" id="GO:0016052">
    <property type="term" value="P:carbohydrate catabolic process"/>
    <property type="evidence" value="ECO:0007669"/>
    <property type="project" value="UniProtKB-ARBA"/>
</dbReference>
<feature type="signal peptide" evidence="17">
    <location>
        <begin position="1"/>
        <end position="18"/>
    </location>
</feature>
<evidence type="ECO:0000256" key="4">
    <source>
        <dbReference type="ARBA" id="ARBA00022801"/>
    </source>
</evidence>
<gene>
    <name evidence="18" type="primary">HaOG203051</name>
    <name evidence="18" type="ORF">B5X24_HaOG203051</name>
</gene>
<protein>
    <recommendedName>
        <fullName evidence="13">Cytosolic beta-glucosidase</fullName>
        <ecNumber evidence="3">3.2.1.21</ecNumber>
        <ecNumber evidence="2">3.2.1.46</ecNumber>
    </recommendedName>
    <alternativeName>
        <fullName evidence="14">Cytosolic galactosylceramidase</fullName>
    </alternativeName>
    <alternativeName>
        <fullName evidence="16">Cytosolic glucosylceramidase</fullName>
    </alternativeName>
    <alternativeName>
        <fullName evidence="15">Cytosolic glycosylceramidase</fullName>
    </alternativeName>
</protein>
<evidence type="ECO:0000256" key="15">
    <source>
        <dbReference type="ARBA" id="ARBA00081896"/>
    </source>
</evidence>
<accession>A0A2W1BA28</accession>
<evidence type="ECO:0000256" key="8">
    <source>
        <dbReference type="ARBA" id="ARBA00050809"/>
    </source>
</evidence>
<dbReference type="InterPro" id="IPR001360">
    <property type="entry name" value="Glyco_hydro_1"/>
</dbReference>
<dbReference type="PANTHER" id="PTHR10353:SF36">
    <property type="entry name" value="LP05116P"/>
    <property type="match status" value="1"/>
</dbReference>
<evidence type="ECO:0000313" key="19">
    <source>
        <dbReference type="Proteomes" id="UP000249218"/>
    </source>
</evidence>
<dbReference type="FunFam" id="3.20.20.80:FF:000011">
    <property type="entry name" value="Cytosolic beta-glucosidase"/>
    <property type="match status" value="1"/>
</dbReference>
<dbReference type="InterPro" id="IPR017853">
    <property type="entry name" value="GH"/>
</dbReference>
<evidence type="ECO:0000256" key="12">
    <source>
        <dbReference type="ARBA" id="ARBA00060858"/>
    </source>
</evidence>
<dbReference type="Proteomes" id="UP000249218">
    <property type="component" value="Unassembled WGS sequence"/>
</dbReference>
<evidence type="ECO:0000313" key="18">
    <source>
        <dbReference type="EMBL" id="PZC70347.1"/>
    </source>
</evidence>